<comment type="caution">
    <text evidence="9">The sequence shown here is derived from an EMBL/GenBank/DDBJ whole genome shotgun (WGS) entry which is preliminary data.</text>
</comment>
<keyword evidence="3" id="KW-0862">Zinc</keyword>
<evidence type="ECO:0000313" key="10">
    <source>
        <dbReference type="Proteomes" id="UP000603453"/>
    </source>
</evidence>
<keyword evidence="10" id="KW-1185">Reference proteome</keyword>
<dbReference type="GO" id="GO:0007265">
    <property type="term" value="P:Ras protein signal transduction"/>
    <property type="evidence" value="ECO:0007669"/>
    <property type="project" value="TreeGrafter"/>
</dbReference>
<name>A0A8H7QVS5_9FUNG</name>
<evidence type="ECO:0000313" key="9">
    <source>
        <dbReference type="EMBL" id="KAG2199165.1"/>
    </source>
</evidence>
<dbReference type="PROSITE" id="PS50089">
    <property type="entry name" value="ZF_RING_2"/>
    <property type="match status" value="1"/>
</dbReference>
<dbReference type="GO" id="GO:0016567">
    <property type="term" value="P:protein ubiquitination"/>
    <property type="evidence" value="ECO:0007669"/>
    <property type="project" value="TreeGrafter"/>
</dbReference>
<dbReference type="PROSITE" id="PS50271">
    <property type="entry name" value="ZF_UBP"/>
    <property type="match status" value="1"/>
</dbReference>
<sequence length="484" mass="55358">MANHKGSLVASVVSSTKKGHHDYGLLKIEHNEPTSIITSVDAVVLCTFAIPFHISIPDFLSFVAPVDSFVSHYRVIRDTVPDSYMVLMKFRDPRSANDYYNQYSNRLFSSMEPERCQVVYIESVESGSHMSPFPFPEADQESDEQLSACPVCLEPMMDTLTGLLTILCQHTFHCHCLSKWGDGSCPVCRYSQKKPSNELEQQEHKSTRTIPEEDRNIGDQEDPNECAVCKSVLHLWVCLICGYIGCGRYAGSHAYDHYTETSHLYALEIDTQRVWDYTGDGYVHRLIQNAVDGKLVELPSNTENEHAASQEKEEAIALEYNYLLTSQLDSQRIYYENQMEKVFKEISGLTMQLGQLTEKANEIRSNNHRVETENKVKEKIISDLEKGKEKADKKLETWKEKSESTKHVWLEEKEITNSLLQNNVVILKSMEDQEAAIKELSDQVRDLMFFLEAREKVQGHPELEGGNIETHTPQQKHGKRRGKR</sequence>
<feature type="coiled-coil region" evidence="5">
    <location>
        <begin position="353"/>
        <end position="401"/>
    </location>
</feature>
<accession>A0A8H7QVS5</accession>
<evidence type="ECO:0000259" key="7">
    <source>
        <dbReference type="PROSITE" id="PS50089"/>
    </source>
</evidence>
<dbReference type="PANTHER" id="PTHR24007">
    <property type="entry name" value="BRCA1-ASSOCIATED PROTEIN"/>
    <property type="match status" value="1"/>
</dbReference>
<keyword evidence="2 4" id="KW-0863">Zinc-finger</keyword>
<keyword evidence="5" id="KW-0175">Coiled coil</keyword>
<dbReference type="Pfam" id="PF13639">
    <property type="entry name" value="zf-RING_2"/>
    <property type="match status" value="1"/>
</dbReference>
<keyword evidence="1" id="KW-0479">Metal-binding</keyword>
<dbReference type="GO" id="GO:0005737">
    <property type="term" value="C:cytoplasm"/>
    <property type="evidence" value="ECO:0007669"/>
    <property type="project" value="TreeGrafter"/>
</dbReference>
<dbReference type="Pfam" id="PF02148">
    <property type="entry name" value="zf-UBP"/>
    <property type="match status" value="1"/>
</dbReference>
<dbReference type="GO" id="GO:0008270">
    <property type="term" value="F:zinc ion binding"/>
    <property type="evidence" value="ECO:0007669"/>
    <property type="project" value="UniProtKB-KW"/>
</dbReference>
<feature type="domain" description="UBP-type" evidence="8">
    <location>
        <begin position="186"/>
        <end position="302"/>
    </location>
</feature>
<dbReference type="Proteomes" id="UP000603453">
    <property type="component" value="Unassembled WGS sequence"/>
</dbReference>
<dbReference type="Gene3D" id="3.30.40.10">
    <property type="entry name" value="Zinc/RING finger domain, C3HC4 (zinc finger)"/>
    <property type="match status" value="2"/>
</dbReference>
<evidence type="ECO:0000256" key="1">
    <source>
        <dbReference type="ARBA" id="ARBA00022723"/>
    </source>
</evidence>
<dbReference type="PANTHER" id="PTHR24007:SF7">
    <property type="entry name" value="BRCA1-ASSOCIATED PROTEIN"/>
    <property type="match status" value="1"/>
</dbReference>
<gene>
    <name evidence="9" type="ORF">INT47_009904</name>
</gene>
<evidence type="ECO:0000256" key="4">
    <source>
        <dbReference type="PROSITE-ProRule" id="PRU00502"/>
    </source>
</evidence>
<dbReference type="InterPro" id="IPR001607">
    <property type="entry name" value="Znf_UBP"/>
</dbReference>
<evidence type="ECO:0000256" key="3">
    <source>
        <dbReference type="ARBA" id="ARBA00022833"/>
    </source>
</evidence>
<evidence type="ECO:0000259" key="8">
    <source>
        <dbReference type="PROSITE" id="PS50271"/>
    </source>
</evidence>
<dbReference type="CDD" id="cd16457">
    <property type="entry name" value="RING-H2_BRAP2"/>
    <property type="match status" value="1"/>
</dbReference>
<dbReference type="SUPFAM" id="SSF57850">
    <property type="entry name" value="RING/U-box"/>
    <property type="match status" value="2"/>
</dbReference>
<dbReference type="InterPro" id="IPR013083">
    <property type="entry name" value="Znf_RING/FYVE/PHD"/>
</dbReference>
<feature type="region of interest" description="Disordered" evidence="6">
    <location>
        <begin position="458"/>
        <end position="484"/>
    </location>
</feature>
<feature type="domain" description="RING-type" evidence="7">
    <location>
        <begin position="149"/>
        <end position="189"/>
    </location>
</feature>
<evidence type="ECO:0000256" key="2">
    <source>
        <dbReference type="ARBA" id="ARBA00022771"/>
    </source>
</evidence>
<dbReference type="Pfam" id="PF07576">
    <property type="entry name" value="BRAP2"/>
    <property type="match status" value="1"/>
</dbReference>
<dbReference type="SMART" id="SM00290">
    <property type="entry name" value="ZnF_UBP"/>
    <property type="match status" value="1"/>
</dbReference>
<dbReference type="AlphaFoldDB" id="A0A8H7QVS5"/>
<dbReference type="InterPro" id="IPR001841">
    <property type="entry name" value="Znf_RING"/>
</dbReference>
<dbReference type="EMBL" id="JAEPRD010000100">
    <property type="protein sequence ID" value="KAG2199165.1"/>
    <property type="molecule type" value="Genomic_DNA"/>
</dbReference>
<proteinExistence type="predicted"/>
<dbReference type="GO" id="GO:0061630">
    <property type="term" value="F:ubiquitin protein ligase activity"/>
    <property type="evidence" value="ECO:0007669"/>
    <property type="project" value="TreeGrafter"/>
</dbReference>
<protein>
    <recommendedName>
        <fullName evidence="11">Brca1-associated protein</fullName>
    </recommendedName>
</protein>
<dbReference type="InterPro" id="IPR047243">
    <property type="entry name" value="RING-H2_BRAP2"/>
</dbReference>
<organism evidence="9 10">
    <name type="scientific">Mucor saturninus</name>
    <dbReference type="NCBI Taxonomy" id="64648"/>
    <lineage>
        <taxon>Eukaryota</taxon>
        <taxon>Fungi</taxon>
        <taxon>Fungi incertae sedis</taxon>
        <taxon>Mucoromycota</taxon>
        <taxon>Mucoromycotina</taxon>
        <taxon>Mucoromycetes</taxon>
        <taxon>Mucorales</taxon>
        <taxon>Mucorineae</taxon>
        <taxon>Mucoraceae</taxon>
        <taxon>Mucor</taxon>
    </lineage>
</organism>
<evidence type="ECO:0008006" key="11">
    <source>
        <dbReference type="Google" id="ProtNLM"/>
    </source>
</evidence>
<reference evidence="9" key="1">
    <citation type="submission" date="2020-12" db="EMBL/GenBank/DDBJ databases">
        <title>Metabolic potential, ecology and presence of endohyphal bacteria is reflected in genomic diversity of Mucoromycotina.</title>
        <authorList>
            <person name="Muszewska A."/>
            <person name="Okrasinska A."/>
            <person name="Steczkiewicz K."/>
            <person name="Drgas O."/>
            <person name="Orlowska M."/>
            <person name="Perlinska-Lenart U."/>
            <person name="Aleksandrzak-Piekarczyk T."/>
            <person name="Szatraj K."/>
            <person name="Zielenkiewicz U."/>
            <person name="Pilsyk S."/>
            <person name="Malc E."/>
            <person name="Mieczkowski P."/>
            <person name="Kruszewska J.S."/>
            <person name="Biernat P."/>
            <person name="Pawlowska J."/>
        </authorList>
    </citation>
    <scope>NUCLEOTIDE SEQUENCE</scope>
    <source>
        <strain evidence="9">WA0000017839</strain>
    </source>
</reference>
<dbReference type="SMART" id="SM00184">
    <property type="entry name" value="RING"/>
    <property type="match status" value="1"/>
</dbReference>
<evidence type="ECO:0000256" key="5">
    <source>
        <dbReference type="SAM" id="Coils"/>
    </source>
</evidence>
<feature type="region of interest" description="Disordered" evidence="6">
    <location>
        <begin position="198"/>
        <end position="217"/>
    </location>
</feature>
<feature type="compositionally biased region" description="Basic residues" evidence="6">
    <location>
        <begin position="474"/>
        <end position="484"/>
    </location>
</feature>
<dbReference type="InterPro" id="IPR011422">
    <property type="entry name" value="BRAP2/ETP1_RRM"/>
</dbReference>
<evidence type="ECO:0000256" key="6">
    <source>
        <dbReference type="SAM" id="MobiDB-lite"/>
    </source>
</evidence>
<dbReference type="OrthoDB" id="273556at2759"/>